<dbReference type="EMBL" id="JAANIU010009725">
    <property type="protein sequence ID" value="KAG1532688.1"/>
    <property type="molecule type" value="Genomic_DNA"/>
</dbReference>
<dbReference type="Proteomes" id="UP000740926">
    <property type="component" value="Unassembled WGS sequence"/>
</dbReference>
<dbReference type="GO" id="GO:0016810">
    <property type="term" value="F:hydrolase activity, acting on carbon-nitrogen (but not peptide) bonds"/>
    <property type="evidence" value="ECO:0007669"/>
    <property type="project" value="InterPro"/>
</dbReference>
<dbReference type="Gene3D" id="3.20.20.370">
    <property type="entry name" value="Glycoside hydrolase/deacetylase"/>
    <property type="match status" value="1"/>
</dbReference>
<evidence type="ECO:0000259" key="2">
    <source>
        <dbReference type="Pfam" id="PF01522"/>
    </source>
</evidence>
<evidence type="ECO:0000313" key="3">
    <source>
        <dbReference type="EMBL" id="KAG1532688.1"/>
    </source>
</evidence>
<dbReference type="PANTHER" id="PTHR43123">
    <property type="entry name" value="POLYSACCHARIDE DEACETYLASE-RELATED"/>
    <property type="match status" value="1"/>
</dbReference>
<dbReference type="Pfam" id="PF01522">
    <property type="entry name" value="Polysacc_deac_1"/>
    <property type="match status" value="1"/>
</dbReference>
<protein>
    <recommendedName>
        <fullName evidence="2">NodB homology domain-containing protein</fullName>
    </recommendedName>
</protein>
<gene>
    <name evidence="3" type="ORF">G6F50_016124</name>
</gene>
<dbReference type="AlphaFoldDB" id="A0A9P7C2E8"/>
<proteinExistence type="predicted"/>
<evidence type="ECO:0000313" key="4">
    <source>
        <dbReference type="Proteomes" id="UP000740926"/>
    </source>
</evidence>
<feature type="region of interest" description="Disordered" evidence="1">
    <location>
        <begin position="122"/>
        <end position="142"/>
    </location>
</feature>
<dbReference type="GO" id="GO:0005975">
    <property type="term" value="P:carbohydrate metabolic process"/>
    <property type="evidence" value="ECO:0007669"/>
    <property type="project" value="InterPro"/>
</dbReference>
<dbReference type="InterPro" id="IPR011330">
    <property type="entry name" value="Glyco_hydro/deAcase_b/a-brl"/>
</dbReference>
<feature type="domain" description="NodB homology" evidence="2">
    <location>
        <begin position="2"/>
        <end position="100"/>
    </location>
</feature>
<accession>A0A9P7C2E8</accession>
<feature type="compositionally biased region" description="Basic residues" evidence="1">
    <location>
        <begin position="128"/>
        <end position="142"/>
    </location>
</feature>
<name>A0A9P7C2E8_9FUNG</name>
<dbReference type="SUPFAM" id="SSF88713">
    <property type="entry name" value="Glycoside hydrolase/deacetylase"/>
    <property type="match status" value="1"/>
</dbReference>
<sequence length="142" mass="16027">MFEYGSRIGFWRVHRMLHSRGMTATVLGCGLALERNPEVCEAIKAAGYDGCAHGGRWERHQTLTLEEERERIRRTVESITRSVGARPLGWYCRYGPSLNTRALLVEEGGFLRRQAASACAVRSGQQRRQVHPRRHGHGTGLV</sequence>
<organism evidence="3 4">
    <name type="scientific">Rhizopus delemar</name>
    <dbReference type="NCBI Taxonomy" id="936053"/>
    <lineage>
        <taxon>Eukaryota</taxon>
        <taxon>Fungi</taxon>
        <taxon>Fungi incertae sedis</taxon>
        <taxon>Mucoromycota</taxon>
        <taxon>Mucoromycotina</taxon>
        <taxon>Mucoromycetes</taxon>
        <taxon>Mucorales</taxon>
        <taxon>Mucorineae</taxon>
        <taxon>Rhizopodaceae</taxon>
        <taxon>Rhizopus</taxon>
    </lineage>
</organism>
<keyword evidence="4" id="KW-1185">Reference proteome</keyword>
<dbReference type="InterPro" id="IPR002509">
    <property type="entry name" value="NODB_dom"/>
</dbReference>
<evidence type="ECO:0000256" key="1">
    <source>
        <dbReference type="SAM" id="MobiDB-lite"/>
    </source>
</evidence>
<comment type="caution">
    <text evidence="3">The sequence shown here is derived from an EMBL/GenBank/DDBJ whole genome shotgun (WGS) entry which is preliminary data.</text>
</comment>
<reference evidence="3 4" key="1">
    <citation type="journal article" date="2020" name="Microb. Genom.">
        <title>Genetic diversity of clinical and environmental Mucorales isolates obtained from an investigation of mucormycosis cases among solid organ transplant recipients.</title>
        <authorList>
            <person name="Nguyen M.H."/>
            <person name="Kaul D."/>
            <person name="Muto C."/>
            <person name="Cheng S.J."/>
            <person name="Richter R.A."/>
            <person name="Bruno V.M."/>
            <person name="Liu G."/>
            <person name="Beyhan S."/>
            <person name="Sundermann A.J."/>
            <person name="Mounaud S."/>
            <person name="Pasculle A.W."/>
            <person name="Nierman W.C."/>
            <person name="Driscoll E."/>
            <person name="Cumbie R."/>
            <person name="Clancy C.J."/>
            <person name="Dupont C.L."/>
        </authorList>
    </citation>
    <scope>NUCLEOTIDE SEQUENCE [LARGE SCALE GENOMIC DNA]</scope>
    <source>
        <strain evidence="3 4">GL24</strain>
    </source>
</reference>
<dbReference type="PANTHER" id="PTHR43123:SF4">
    <property type="entry name" value="POLYSACCHARIDE DEACETYLASE"/>
    <property type="match status" value="1"/>
</dbReference>